<dbReference type="GO" id="GO:0046872">
    <property type="term" value="F:metal ion binding"/>
    <property type="evidence" value="ECO:0007669"/>
    <property type="project" value="UniProtKB-KW"/>
</dbReference>
<keyword evidence="6" id="KW-1185">Reference proteome</keyword>
<dbReference type="PROSITE" id="PS51318">
    <property type="entry name" value="TAT"/>
    <property type="match status" value="1"/>
</dbReference>
<reference evidence="4 5" key="1">
    <citation type="submission" date="2015-09" db="EMBL/GenBank/DDBJ databases">
        <authorList>
            <person name="Jackson K.R."/>
            <person name="Lunt B.L."/>
            <person name="Fisher J.N.B."/>
            <person name="Gardner A.V."/>
            <person name="Bailey M.E."/>
            <person name="Deus L.M."/>
            <person name="Earl A.S."/>
            <person name="Gibby P.D."/>
            <person name="Hartmann K.A."/>
            <person name="Liu J.E."/>
            <person name="Manci A.M."/>
            <person name="Nielsen D.A."/>
            <person name="Solomon M.B."/>
            <person name="Breakwell D.P."/>
            <person name="Burnett S.H."/>
            <person name="Grose J.H."/>
        </authorList>
    </citation>
    <scope>NUCLEOTIDE SEQUENCE [LARGE SCALE GENOMIC DNA]</scope>
    <source>
        <strain evidence="4 5">2789STDY5608636</strain>
    </source>
</reference>
<feature type="binding site" evidence="2">
    <location>
        <position position="241"/>
    </location>
    <ligand>
        <name>substrate</name>
    </ligand>
</feature>
<feature type="binding site" evidence="2">
    <location>
        <position position="215"/>
    </location>
    <ligand>
        <name>substrate</name>
    </ligand>
</feature>
<dbReference type="NCBIfam" id="TIGR01409">
    <property type="entry name" value="TAT_signal_seq"/>
    <property type="match status" value="1"/>
</dbReference>
<evidence type="ECO:0000313" key="6">
    <source>
        <dbReference type="Proteomes" id="UP000092950"/>
    </source>
</evidence>
<name>A0A0J6F029_9BORD</name>
<sequence length="368" mass="40167">MQRRSFLKHAGMGAVAGGAVVAAPVFAQDMPSVSWRLASSFNPKLETLHGAGEAFCKYVDEATGGKFSIRQSPAGEAAPDTPLLDAVSNNTVDCGHGFSSAYFDKEPALCFDSAVPFGLNARQMNAWMFEGDGLKLTRELFKPHKVVNLPMGNTGVQMGGWSRKEIKTLEDLKGLRMLTSGLAGEVLARLGVAPQQVAAAELAASFEKDALDAVEAASPVDDEALGLQKLARYYYYPGWWEGGAQASLYINEAAWEKLPKHYRSAVESASRAVHMGVTARYDARNPAALGRLTAAGAELRAFPRTVLDAAFEASAQVYQALSDKDPKFKALYENYMGFRDDLLPWFRISENAYDQYLMSMALALRRRR</sequence>
<dbReference type="RefSeq" id="WP_043209824.1">
    <property type="nucleotide sequence ID" value="NZ_CAJGUP010000080.1"/>
</dbReference>
<dbReference type="InterPro" id="IPR019546">
    <property type="entry name" value="TAT_signal_bac_arc"/>
</dbReference>
<evidence type="ECO:0000256" key="2">
    <source>
        <dbReference type="PIRSR" id="PIRSR039026-2"/>
    </source>
</evidence>
<dbReference type="PIRSF" id="PIRSF039026">
    <property type="entry name" value="SiaP"/>
    <property type="match status" value="1"/>
</dbReference>
<keyword evidence="1" id="KW-0732">Signal</keyword>
<gene>
    <name evidence="3" type="ORF">BBN53_02700</name>
    <name evidence="4" type="ORF">ERS370011_02979</name>
</gene>
<dbReference type="InterPro" id="IPR038404">
    <property type="entry name" value="TRAP_DctP_sf"/>
</dbReference>
<dbReference type="InterPro" id="IPR006311">
    <property type="entry name" value="TAT_signal"/>
</dbReference>
<accession>A0A0M7GIA0</accession>
<dbReference type="KEGG" id="bpdz:BBN53_02700"/>
<evidence type="ECO:0000313" key="5">
    <source>
        <dbReference type="Proteomes" id="UP000053096"/>
    </source>
</evidence>
<evidence type="ECO:0000256" key="1">
    <source>
        <dbReference type="ARBA" id="ARBA00022729"/>
    </source>
</evidence>
<dbReference type="Gene3D" id="3.40.190.10">
    <property type="entry name" value="Periplasmic binding protein-like II"/>
    <property type="match status" value="1"/>
</dbReference>
<keyword evidence="2" id="KW-0479">Metal-binding</keyword>
<dbReference type="GO" id="GO:0055085">
    <property type="term" value="P:transmembrane transport"/>
    <property type="evidence" value="ECO:0007669"/>
    <property type="project" value="InterPro"/>
</dbReference>
<accession>A0A0J6F029</accession>
<feature type="binding site" evidence="2">
    <location>
        <position position="157"/>
    </location>
    <ligand>
        <name>substrate</name>
    </ligand>
</feature>
<dbReference type="GO" id="GO:0031317">
    <property type="term" value="C:tripartite ATP-independent periplasmic transporter complex"/>
    <property type="evidence" value="ECO:0007669"/>
    <property type="project" value="InterPro"/>
</dbReference>
<evidence type="ECO:0000313" key="3">
    <source>
        <dbReference type="EMBL" id="ANY14897.1"/>
    </source>
</evidence>
<dbReference type="EMBL" id="CYTV01000008">
    <property type="protein sequence ID" value="CUI94428.1"/>
    <property type="molecule type" value="Genomic_DNA"/>
</dbReference>
<dbReference type="PANTHER" id="PTHR33376:SF5">
    <property type="entry name" value="EXTRACYTOPLASMIC SOLUTE RECEPTOR PROTEIN"/>
    <property type="match status" value="1"/>
</dbReference>
<proteinExistence type="predicted"/>
<dbReference type="EMBL" id="CP016440">
    <property type="protein sequence ID" value="ANY14897.1"/>
    <property type="molecule type" value="Genomic_DNA"/>
</dbReference>
<dbReference type="Proteomes" id="UP000092950">
    <property type="component" value="Chromosome"/>
</dbReference>
<dbReference type="OrthoDB" id="9769667at2"/>
<dbReference type="Proteomes" id="UP000053096">
    <property type="component" value="Unassembled WGS sequence"/>
</dbReference>
<reference evidence="3 6" key="2">
    <citation type="submission" date="2016-07" db="EMBL/GenBank/DDBJ databases">
        <title>Complete genome sequences of Bordetella pseudohinzii.</title>
        <authorList>
            <person name="Spilker T."/>
            <person name="Darrah R."/>
            <person name="LiPuma J.J."/>
        </authorList>
    </citation>
    <scope>NUCLEOTIDE SEQUENCE [LARGE SCALE GENOMIC DNA]</scope>
    <source>
        <strain evidence="3 6">HI4681</strain>
    </source>
</reference>
<dbReference type="AlphaFoldDB" id="A0A0J6F029"/>
<dbReference type="InterPro" id="IPR018389">
    <property type="entry name" value="DctP_fam"/>
</dbReference>
<dbReference type="InterPro" id="IPR026289">
    <property type="entry name" value="SBP_TakP-like"/>
</dbReference>
<evidence type="ECO:0000313" key="4">
    <source>
        <dbReference type="EMBL" id="CUI94428.1"/>
    </source>
</evidence>
<organism evidence="4 5">
    <name type="scientific">Bordetella pseudohinzii</name>
    <dbReference type="NCBI Taxonomy" id="1331258"/>
    <lineage>
        <taxon>Bacteria</taxon>
        <taxon>Pseudomonadati</taxon>
        <taxon>Pseudomonadota</taxon>
        <taxon>Betaproteobacteria</taxon>
        <taxon>Burkholderiales</taxon>
        <taxon>Alcaligenaceae</taxon>
        <taxon>Bordetella</taxon>
    </lineage>
</organism>
<dbReference type="Pfam" id="PF03480">
    <property type="entry name" value="DctP"/>
    <property type="match status" value="1"/>
</dbReference>
<dbReference type="PANTHER" id="PTHR33376">
    <property type="match status" value="1"/>
</dbReference>
<protein>
    <submittedName>
        <fullName evidence="3">ABC transporter substrate-binding protein</fullName>
    </submittedName>
    <submittedName>
        <fullName evidence="4">TRAP-type mannitol/chloroaromatic compound transport system, periplasmic component</fullName>
    </submittedName>
</protein>
<dbReference type="Gene3D" id="3.40.190.170">
    <property type="entry name" value="Bacterial extracellular solute-binding protein, family 7"/>
    <property type="match status" value="1"/>
</dbReference>